<organism evidence="1 3">
    <name type="scientific">Limnoraphis robusta CS-951</name>
    <dbReference type="NCBI Taxonomy" id="1637645"/>
    <lineage>
        <taxon>Bacteria</taxon>
        <taxon>Bacillati</taxon>
        <taxon>Cyanobacteriota</taxon>
        <taxon>Cyanophyceae</taxon>
        <taxon>Oscillatoriophycideae</taxon>
        <taxon>Oscillatoriales</taxon>
        <taxon>Sirenicapillariaceae</taxon>
        <taxon>Limnoraphis</taxon>
    </lineage>
</organism>
<sequence>MNSVKKASIQGSIESSNLTITEACIMAIAIITTLSLQVHVKSQKTQLTLRLEQNLPSLTECKSSEMKVSNPVGQ</sequence>
<evidence type="ECO:0000313" key="1">
    <source>
        <dbReference type="EMBL" id="KKD36462.1"/>
    </source>
</evidence>
<dbReference type="RefSeq" id="WP_046280281.1">
    <property type="nucleotide sequence ID" value="NZ_LATL02000245.1"/>
</dbReference>
<comment type="caution">
    <text evidence="1">The sequence shown here is derived from an EMBL/GenBank/DDBJ whole genome shotgun (WGS) entry which is preliminary data.</text>
</comment>
<dbReference type="EMBL" id="LATL02000286">
    <property type="protein sequence ID" value="KMW70031.1"/>
    <property type="molecule type" value="Genomic_DNA"/>
</dbReference>
<accession>A0A0F5YCT6</accession>
<evidence type="ECO:0000313" key="3">
    <source>
        <dbReference type="Proteomes" id="UP000033607"/>
    </source>
</evidence>
<evidence type="ECO:0000313" key="2">
    <source>
        <dbReference type="EMBL" id="KMW70031.1"/>
    </source>
</evidence>
<name>A0A0F5YCT6_9CYAN</name>
<dbReference type="Proteomes" id="UP000033607">
    <property type="component" value="Unassembled WGS sequence"/>
</dbReference>
<dbReference type="EMBL" id="LATL02000245">
    <property type="protein sequence ID" value="KKD36462.1"/>
    <property type="molecule type" value="Genomic_DNA"/>
</dbReference>
<gene>
    <name evidence="1" type="ORF">WN50_19680</name>
    <name evidence="2" type="ORF">WN50_38420</name>
</gene>
<proteinExistence type="predicted"/>
<protein>
    <submittedName>
        <fullName evidence="1">Uncharacterized protein</fullName>
    </submittedName>
</protein>
<reference evidence="1 3" key="1">
    <citation type="submission" date="2015-06" db="EMBL/GenBank/DDBJ databases">
        <title>Draft genome assembly of filamentous brackish cyanobacterium Limnoraphis robusta strain CS-951.</title>
        <authorList>
            <person name="Willis A."/>
            <person name="Parks M."/>
            <person name="Burford M.A."/>
        </authorList>
    </citation>
    <scope>NUCLEOTIDE SEQUENCE [LARGE SCALE GENOMIC DNA]</scope>
    <source>
        <strain evidence="1 3">CS-951</strain>
    </source>
</reference>
<dbReference type="OrthoDB" id="463898at2"/>
<dbReference type="AlphaFoldDB" id="A0A0F5YCT6"/>